<feature type="non-terminal residue" evidence="2">
    <location>
        <position position="1"/>
    </location>
</feature>
<dbReference type="AlphaFoldDB" id="A0A482VDB1"/>
<feature type="compositionally biased region" description="Polar residues" evidence="1">
    <location>
        <begin position="40"/>
        <end position="53"/>
    </location>
</feature>
<evidence type="ECO:0000313" key="2">
    <source>
        <dbReference type="EMBL" id="RZB49879.1"/>
    </source>
</evidence>
<dbReference type="Proteomes" id="UP000292052">
    <property type="component" value="Unassembled WGS sequence"/>
</dbReference>
<proteinExistence type="predicted"/>
<sequence length="97" mass="11271">PLEFLLTFHYRRPSRPVFPREVRPSRYRRNRKSSNNSLSFCNYSTSHATRSPPGSTYVCDILALLQQPLNGRDSHPGQIFDTCATHKFPQFFPKKSN</sequence>
<reference evidence="2 3" key="1">
    <citation type="submission" date="2017-03" db="EMBL/GenBank/DDBJ databases">
        <title>Genome of the blue death feigning beetle - Asbolus verrucosus.</title>
        <authorList>
            <person name="Rider S.D."/>
        </authorList>
    </citation>
    <scope>NUCLEOTIDE SEQUENCE [LARGE SCALE GENOMIC DNA]</scope>
    <source>
        <strain evidence="2">Butters</strain>
        <tissue evidence="2">Head and leg muscle</tissue>
    </source>
</reference>
<feature type="region of interest" description="Disordered" evidence="1">
    <location>
        <begin position="24"/>
        <end position="53"/>
    </location>
</feature>
<accession>A0A482VDB1</accession>
<gene>
    <name evidence="2" type="ORF">BDFB_013882</name>
</gene>
<evidence type="ECO:0000256" key="1">
    <source>
        <dbReference type="SAM" id="MobiDB-lite"/>
    </source>
</evidence>
<name>A0A482VDB1_ASBVE</name>
<dbReference type="EMBL" id="QDEB01111405">
    <property type="protein sequence ID" value="RZB49879.1"/>
    <property type="molecule type" value="Genomic_DNA"/>
</dbReference>
<comment type="caution">
    <text evidence="2">The sequence shown here is derived from an EMBL/GenBank/DDBJ whole genome shotgun (WGS) entry which is preliminary data.</text>
</comment>
<organism evidence="2 3">
    <name type="scientific">Asbolus verrucosus</name>
    <name type="common">Desert ironclad beetle</name>
    <dbReference type="NCBI Taxonomy" id="1661398"/>
    <lineage>
        <taxon>Eukaryota</taxon>
        <taxon>Metazoa</taxon>
        <taxon>Ecdysozoa</taxon>
        <taxon>Arthropoda</taxon>
        <taxon>Hexapoda</taxon>
        <taxon>Insecta</taxon>
        <taxon>Pterygota</taxon>
        <taxon>Neoptera</taxon>
        <taxon>Endopterygota</taxon>
        <taxon>Coleoptera</taxon>
        <taxon>Polyphaga</taxon>
        <taxon>Cucujiformia</taxon>
        <taxon>Tenebrionidae</taxon>
        <taxon>Pimeliinae</taxon>
        <taxon>Asbolus</taxon>
    </lineage>
</organism>
<protein>
    <submittedName>
        <fullName evidence="2">Uncharacterized protein</fullName>
    </submittedName>
</protein>
<keyword evidence="3" id="KW-1185">Reference proteome</keyword>
<evidence type="ECO:0000313" key="3">
    <source>
        <dbReference type="Proteomes" id="UP000292052"/>
    </source>
</evidence>